<evidence type="ECO:0000256" key="4">
    <source>
        <dbReference type="SAM" id="MobiDB-lite"/>
    </source>
</evidence>
<dbReference type="PANTHER" id="PTHR10913:SF45">
    <property type="entry name" value="FOLLISTATIN, ISOFORM A-RELATED"/>
    <property type="match status" value="1"/>
</dbReference>
<feature type="compositionally biased region" description="Low complexity" evidence="4">
    <location>
        <begin position="227"/>
        <end position="237"/>
    </location>
</feature>
<dbReference type="Gene3D" id="3.30.60.30">
    <property type="match status" value="4"/>
</dbReference>
<feature type="domain" description="Kazal-like" evidence="6">
    <location>
        <begin position="29"/>
        <end position="81"/>
    </location>
</feature>
<dbReference type="SUPFAM" id="SSF100895">
    <property type="entry name" value="Kazal-type serine protease inhibitors"/>
    <property type="match status" value="4"/>
</dbReference>
<evidence type="ECO:0000256" key="5">
    <source>
        <dbReference type="SAM" id="SignalP"/>
    </source>
</evidence>
<keyword evidence="8" id="KW-1185">Reference proteome</keyword>
<proteinExistence type="predicted"/>
<dbReference type="OrthoDB" id="343609at2759"/>
<keyword evidence="5" id="KW-0732">Signal</keyword>
<feature type="chain" id="PRO_5040864392" evidence="5">
    <location>
        <begin position="19"/>
        <end position="290"/>
    </location>
</feature>
<dbReference type="Proteomes" id="UP001165121">
    <property type="component" value="Unassembled WGS sequence"/>
</dbReference>
<dbReference type="InterPro" id="IPR050653">
    <property type="entry name" value="Prot_Inhib_GrowthFact_Antg"/>
</dbReference>
<keyword evidence="2" id="KW-0722">Serine protease inhibitor</keyword>
<evidence type="ECO:0000313" key="7">
    <source>
        <dbReference type="EMBL" id="GMF41969.1"/>
    </source>
</evidence>
<evidence type="ECO:0000313" key="8">
    <source>
        <dbReference type="Proteomes" id="UP001165121"/>
    </source>
</evidence>
<protein>
    <submittedName>
        <fullName evidence="7">Unnamed protein product</fullName>
    </submittedName>
</protein>
<dbReference type="EMBL" id="BSXT01001390">
    <property type="protein sequence ID" value="GMF41969.1"/>
    <property type="molecule type" value="Genomic_DNA"/>
</dbReference>
<organism evidence="7 8">
    <name type="scientific">Phytophthora fragariaefolia</name>
    <dbReference type="NCBI Taxonomy" id="1490495"/>
    <lineage>
        <taxon>Eukaryota</taxon>
        <taxon>Sar</taxon>
        <taxon>Stramenopiles</taxon>
        <taxon>Oomycota</taxon>
        <taxon>Peronosporomycetes</taxon>
        <taxon>Peronosporales</taxon>
        <taxon>Peronosporaceae</taxon>
        <taxon>Phytophthora</taxon>
    </lineage>
</organism>
<dbReference type="GO" id="GO:0005576">
    <property type="term" value="C:extracellular region"/>
    <property type="evidence" value="ECO:0007669"/>
    <property type="project" value="TreeGrafter"/>
</dbReference>
<evidence type="ECO:0000259" key="6">
    <source>
        <dbReference type="PROSITE" id="PS51465"/>
    </source>
</evidence>
<dbReference type="Pfam" id="PF00050">
    <property type="entry name" value="Kazal_1"/>
    <property type="match status" value="4"/>
</dbReference>
<feature type="domain" description="Kazal-like" evidence="6">
    <location>
        <begin position="97"/>
        <end position="149"/>
    </location>
</feature>
<keyword evidence="3" id="KW-1015">Disulfide bond</keyword>
<gene>
    <name evidence="7" type="ORF">Pfra01_001352300</name>
</gene>
<reference evidence="7" key="1">
    <citation type="submission" date="2023-04" db="EMBL/GenBank/DDBJ databases">
        <title>Phytophthora fragariaefolia NBRC 109709.</title>
        <authorList>
            <person name="Ichikawa N."/>
            <person name="Sato H."/>
            <person name="Tonouchi N."/>
        </authorList>
    </citation>
    <scope>NUCLEOTIDE SEQUENCE</scope>
    <source>
        <strain evidence="7">NBRC 109709</strain>
    </source>
</reference>
<keyword evidence="1" id="KW-0646">Protease inhibitor</keyword>
<dbReference type="SMART" id="SM00280">
    <property type="entry name" value="KAZAL"/>
    <property type="match status" value="4"/>
</dbReference>
<dbReference type="PROSITE" id="PS51465">
    <property type="entry name" value="KAZAL_2"/>
    <property type="match status" value="4"/>
</dbReference>
<evidence type="ECO:0000256" key="3">
    <source>
        <dbReference type="ARBA" id="ARBA00023157"/>
    </source>
</evidence>
<feature type="region of interest" description="Disordered" evidence="4">
    <location>
        <begin position="214"/>
        <end position="237"/>
    </location>
</feature>
<dbReference type="AlphaFoldDB" id="A0A9W7CU51"/>
<sequence>MKIATLVALTSIAYTAHAGYVTNQQSTAASNESECPSVCNDLYEPVCGSDGVTYSNKCFLSIASCNSQTGISQVSEGQCSSSGTTSYTSSNEASTDTSGSAACSEVCPKIYKPVCGSDGVSYGNDCLFAAAQCKSGGSITQVSDGPCSETSTSSSGSTGTLCPEVCIEIFKPVCGSDGVTYANSCFLGIAHCMDPSITQASDGACVASEGSYETNDTSVDSSEESSDPSSGSSSSGCPSVCTMIYAPVCGSDGVTYGNECQLNVASCNYPKENITKVSDGACAPDCKTNF</sequence>
<dbReference type="CDD" id="cd00104">
    <property type="entry name" value="KAZAL_FS"/>
    <property type="match status" value="4"/>
</dbReference>
<feature type="domain" description="Kazal-like" evidence="6">
    <location>
        <begin position="156"/>
        <end position="207"/>
    </location>
</feature>
<evidence type="ECO:0000256" key="2">
    <source>
        <dbReference type="ARBA" id="ARBA00022900"/>
    </source>
</evidence>
<name>A0A9W7CU51_9STRA</name>
<feature type="domain" description="Kazal-like" evidence="6">
    <location>
        <begin position="231"/>
        <end position="284"/>
    </location>
</feature>
<dbReference type="InterPro" id="IPR036058">
    <property type="entry name" value="Kazal_dom_sf"/>
</dbReference>
<dbReference type="PANTHER" id="PTHR10913">
    <property type="entry name" value="FOLLISTATIN-RELATED"/>
    <property type="match status" value="1"/>
</dbReference>
<evidence type="ECO:0000256" key="1">
    <source>
        <dbReference type="ARBA" id="ARBA00022690"/>
    </source>
</evidence>
<accession>A0A9W7CU51</accession>
<comment type="caution">
    <text evidence="7">The sequence shown here is derived from an EMBL/GenBank/DDBJ whole genome shotgun (WGS) entry which is preliminary data.</text>
</comment>
<feature type="signal peptide" evidence="5">
    <location>
        <begin position="1"/>
        <end position="18"/>
    </location>
</feature>
<dbReference type="InterPro" id="IPR002350">
    <property type="entry name" value="Kazal_dom"/>
</dbReference>